<evidence type="ECO:0000259" key="5">
    <source>
        <dbReference type="Pfam" id="PF04542"/>
    </source>
</evidence>
<evidence type="ECO:0000313" key="7">
    <source>
        <dbReference type="EMBL" id="CAG5074445.1"/>
    </source>
</evidence>
<dbReference type="PANTHER" id="PTHR43133">
    <property type="entry name" value="RNA POLYMERASE ECF-TYPE SIGMA FACTO"/>
    <property type="match status" value="1"/>
</dbReference>
<dbReference type="PANTHER" id="PTHR43133:SF46">
    <property type="entry name" value="RNA POLYMERASE SIGMA-70 FACTOR ECF SUBFAMILY"/>
    <property type="match status" value="1"/>
</dbReference>
<keyword evidence="4" id="KW-0804">Transcription</keyword>
<dbReference type="Gene3D" id="1.10.10.10">
    <property type="entry name" value="Winged helix-like DNA-binding domain superfamily/Winged helix DNA-binding domain"/>
    <property type="match status" value="1"/>
</dbReference>
<organism evidence="7 8">
    <name type="scientific">Dyadobacter linearis</name>
    <dbReference type="NCBI Taxonomy" id="2823330"/>
    <lineage>
        <taxon>Bacteria</taxon>
        <taxon>Pseudomonadati</taxon>
        <taxon>Bacteroidota</taxon>
        <taxon>Cytophagia</taxon>
        <taxon>Cytophagales</taxon>
        <taxon>Spirosomataceae</taxon>
        <taxon>Dyadobacter</taxon>
    </lineage>
</organism>
<dbReference type="InterPro" id="IPR007627">
    <property type="entry name" value="RNA_pol_sigma70_r2"/>
</dbReference>
<dbReference type="NCBIfam" id="TIGR02937">
    <property type="entry name" value="sigma70-ECF"/>
    <property type="match status" value="1"/>
</dbReference>
<dbReference type="Pfam" id="PF08281">
    <property type="entry name" value="Sigma70_r4_2"/>
    <property type="match status" value="1"/>
</dbReference>
<dbReference type="InterPro" id="IPR036388">
    <property type="entry name" value="WH-like_DNA-bd_sf"/>
</dbReference>
<evidence type="ECO:0000256" key="4">
    <source>
        <dbReference type="ARBA" id="ARBA00023163"/>
    </source>
</evidence>
<dbReference type="InterPro" id="IPR013324">
    <property type="entry name" value="RNA_pol_sigma_r3/r4-like"/>
</dbReference>
<dbReference type="Proteomes" id="UP000679725">
    <property type="component" value="Unassembled WGS sequence"/>
</dbReference>
<dbReference type="SUPFAM" id="SSF88659">
    <property type="entry name" value="Sigma3 and sigma4 domains of RNA polymerase sigma factors"/>
    <property type="match status" value="1"/>
</dbReference>
<comment type="similarity">
    <text evidence="1">Belongs to the sigma-70 factor family. ECF subfamily.</text>
</comment>
<evidence type="ECO:0000256" key="3">
    <source>
        <dbReference type="ARBA" id="ARBA00023082"/>
    </source>
</evidence>
<dbReference type="InterPro" id="IPR014284">
    <property type="entry name" value="RNA_pol_sigma-70_dom"/>
</dbReference>
<evidence type="ECO:0000313" key="8">
    <source>
        <dbReference type="Proteomes" id="UP000679725"/>
    </source>
</evidence>
<reference evidence="7 8" key="1">
    <citation type="submission" date="2021-04" db="EMBL/GenBank/DDBJ databases">
        <authorList>
            <person name="Rodrigo-Torres L."/>
            <person name="Arahal R. D."/>
            <person name="Lucena T."/>
        </authorList>
    </citation>
    <scope>NUCLEOTIDE SEQUENCE [LARGE SCALE GENOMIC DNA]</scope>
    <source>
        <strain evidence="7 8">CECT 9623</strain>
    </source>
</reference>
<evidence type="ECO:0000256" key="1">
    <source>
        <dbReference type="ARBA" id="ARBA00010641"/>
    </source>
</evidence>
<sequence length="206" mass="24354">MVVKDTFGRWETERQLWLALRQGDEQAFTFIFEKYHRTLYNYGCKLTTHTAVTEDAIQDIFIDIWRLRANLTENISSIKFYLYRALRRRIHQTLDKYPATEEISDITDPEIMPFSFSDSQTMLIESESNLLRAQRIKELLAQLPERQLEAITLRYFDEFSIAEIGQIMGVNEKSVRNFLYKALTAFRQTQNVIINFLLIICSLSNF</sequence>
<feature type="domain" description="RNA polymerase sigma-70 region 2" evidence="5">
    <location>
        <begin position="31"/>
        <end position="94"/>
    </location>
</feature>
<dbReference type="Pfam" id="PF04542">
    <property type="entry name" value="Sigma70_r2"/>
    <property type="match status" value="1"/>
</dbReference>
<keyword evidence="3" id="KW-0731">Sigma factor</keyword>
<protein>
    <recommendedName>
        <fullName evidence="9">Sigma-70 family RNA polymerase sigma factor</fullName>
    </recommendedName>
</protein>
<dbReference type="RefSeq" id="WP_229254847.1">
    <property type="nucleotide sequence ID" value="NZ_CAJRAU010000010.1"/>
</dbReference>
<dbReference type="InterPro" id="IPR013249">
    <property type="entry name" value="RNA_pol_sigma70_r4_t2"/>
</dbReference>
<dbReference type="CDD" id="cd06171">
    <property type="entry name" value="Sigma70_r4"/>
    <property type="match status" value="1"/>
</dbReference>
<gene>
    <name evidence="7" type="ORF">DYBT9623_05132</name>
</gene>
<keyword evidence="2" id="KW-0805">Transcription regulation</keyword>
<keyword evidence="8" id="KW-1185">Reference proteome</keyword>
<evidence type="ECO:0000259" key="6">
    <source>
        <dbReference type="Pfam" id="PF08281"/>
    </source>
</evidence>
<dbReference type="EMBL" id="CAJRAU010000010">
    <property type="protein sequence ID" value="CAG5074445.1"/>
    <property type="molecule type" value="Genomic_DNA"/>
</dbReference>
<dbReference type="SUPFAM" id="SSF88946">
    <property type="entry name" value="Sigma2 domain of RNA polymerase sigma factors"/>
    <property type="match status" value="1"/>
</dbReference>
<evidence type="ECO:0008006" key="9">
    <source>
        <dbReference type="Google" id="ProtNLM"/>
    </source>
</evidence>
<accession>A0ABN7RHP3</accession>
<proteinExistence type="inferred from homology"/>
<dbReference type="InterPro" id="IPR039425">
    <property type="entry name" value="RNA_pol_sigma-70-like"/>
</dbReference>
<dbReference type="InterPro" id="IPR013325">
    <property type="entry name" value="RNA_pol_sigma_r2"/>
</dbReference>
<dbReference type="Gene3D" id="1.10.1740.10">
    <property type="match status" value="1"/>
</dbReference>
<comment type="caution">
    <text evidence="7">The sequence shown here is derived from an EMBL/GenBank/DDBJ whole genome shotgun (WGS) entry which is preliminary data.</text>
</comment>
<feature type="domain" description="RNA polymerase sigma factor 70 region 4 type 2" evidence="6">
    <location>
        <begin position="134"/>
        <end position="184"/>
    </location>
</feature>
<evidence type="ECO:0000256" key="2">
    <source>
        <dbReference type="ARBA" id="ARBA00023015"/>
    </source>
</evidence>
<name>A0ABN7RHP3_9BACT</name>